<accession>A0A6P9AXN8</accession>
<dbReference type="Gene3D" id="3.10.100.10">
    <property type="entry name" value="Mannose-Binding Protein A, subunit A"/>
    <property type="match status" value="9"/>
</dbReference>
<dbReference type="GeneID" id="117657019"/>
<feature type="signal peptide" evidence="5">
    <location>
        <begin position="1"/>
        <end position="18"/>
    </location>
</feature>
<dbReference type="KEGG" id="pgut:117657019"/>
<dbReference type="PANTHER" id="PTHR45710">
    <property type="entry name" value="C-TYPE LECTIN DOMAIN-CONTAINING PROTEIN 180"/>
    <property type="match status" value="1"/>
</dbReference>
<evidence type="ECO:0000313" key="8">
    <source>
        <dbReference type="RefSeq" id="XP_034261085.1"/>
    </source>
</evidence>
<dbReference type="InParanoid" id="A0A6P9AXN8"/>
<feature type="transmembrane region" description="Helical" evidence="4">
    <location>
        <begin position="2157"/>
        <end position="2180"/>
    </location>
</feature>
<keyword evidence="7" id="KW-1185">Reference proteome</keyword>
<feature type="domain" description="C-type lectin" evidence="6">
    <location>
        <begin position="787"/>
        <end position="898"/>
    </location>
</feature>
<dbReference type="Proteomes" id="UP001652622">
    <property type="component" value="Unplaced"/>
</dbReference>
<feature type="chain" id="PRO_5028433705" evidence="5">
    <location>
        <begin position="19"/>
        <end position="2184"/>
    </location>
</feature>
<evidence type="ECO:0000313" key="7">
    <source>
        <dbReference type="Proteomes" id="UP001652622"/>
    </source>
</evidence>
<keyword evidence="4" id="KW-1133">Transmembrane helix</keyword>
<dbReference type="GO" id="GO:0005886">
    <property type="term" value="C:plasma membrane"/>
    <property type="evidence" value="ECO:0007669"/>
    <property type="project" value="UniProtKB-SubCell"/>
</dbReference>
<sequence length="2184" mass="252279">MWALLALIGLWQMQWVETWEDEARFRLTCPDASYWHYWNGTCYCLEENQEGTWTEALKFCKRYTSTELVTFNSVQEKNWILDLPLDNFWIGLNNLEETQSFSWSEGTRANATSWFQLSNPVQPNTCVKVSKHSLVAVNCDTKAHWICQRSAVAERYQEHKGKVLLSPKGSMSQVHTDLISAKIACLELREQCTGITTWNNAYALARGRVLLKSKEKQSVAYVKSDCSLGYFGINCSSVCNRCYGDELCNPYTGDCDIFHSCRSQDSPAVCEQALNSVWCPQFSGWRYWENNCYYFSAEKAANWTLARKQCRRFRSTDLIWIDKKNEMDWISSAVSREILWTGLNSRKKTAIWVWSDSRSAAKEIRWLKLEGNPSGRCVGLYPANKTALKIHCSEDHRWICKRKERVDLFDLYTDNFLSGPLDPTIYTTLSTAVVDCLSDSNCSGIVQDSRFFRRTRGIDEIAASDENVFTYKRRECSLGYYGNNCGFLCKKCYGGFRCNSITGKCPERLYCHGQFKGEMCELGLKSPKCPYNAPWWYFDGHCYYFEKEKKGDFAWAEKRCSYYKDSYLVWISNEKEKTWLDAMLEKGSWIGLRQKEFKWEFIHKVGTVPLSSYTWLWDFPSTKNRCAMMMKGRGLQALQCTEQHSYICKIQIGALTKCFTEYPGKIMLSPYGLAEYQELEDARYHCIINVNCTGISSWPREHFPVTGTEMVEASDNHVVYLKTSCKVGRYGYACEEECTECRNSSLCNMITGFCDENTTCVDKNSLESCSGSSISERCPDMTKWRYWNRYCYYFVSSFDTWEQANSSCSRFRASELLWIEDEDDLKWLKMFIIQPIWVGLQELNHDGIWAWSHEDSAQHSLKWMNLHLSLRWKGCVELSHGGDFSADHCYEKKKSACKRPAERDLDIFSGFWDSVVISTTLSLSANSSYNDSKDECIKDPGCPGYGLWQNGYFQLNGYTLVGGGFGPSVLFLKSVCDHGYYGEDCNFNCPSCHWGKLCHPVSGTCEKPIICAAPESVGTCSLGLYSLKCSLGAGWWYWRGTCYWIEKDKKVTWEEALLLCSHFKNTSLLQLDSRREKVWLQEMINQPMWVGLKWHEEIMEWLWGDGTSTNTSRKWLQIQGNKLGSCGTLIQRSLALRSAKCNVKLNFICKRNEDVNIFEKYEGHIIPQREMVLPKSFLNLQSAEEECIFERTICTGVVFSKKHYHVVSGTEIFKSLKAKDILYLKSVCSAGFYGTSCQSKCPKCKDDLPCNPITGKCIAPTLTKCGLDSPDPKCIIPVFTGICPKLPQWYYFSKACYYVENIEKDTWDNARIACQGFKKTDLVKITNSREKMWVQYKGDDSWVGFIFYKRTSQYLWVDNSSSVFQNAWVIRRNRRYIPSYYDCGVAFKDYLSVVDCSHHRKWICKREEVVDLFTEHDGRAFYFPDGETSKYSSLTEAKQACLAWETCTGVTHFEKYFLLHKSIDLYNTRDKTVRTSIKSICSAGRYGETCERVCPKCDDDVPCNPHTGLCSDSVFCSKNDHSFTCKTGTLIGGRCPVEDNWLYWRGSCYYIHKGENKKWRQARYMCRQYSNTDLLWITSKAEKKFLLSILPSGTYWIGLNGIKFCTHVRWSYTDVSDLDIEWLYKNSWSIFWKCCVYLTVPKGSLIGTGCIWNNLWICKRREEETKDFRKFDGYFLGFTKDSKLVNYTSLSEAFQHCRTEGKHCTGIQRIRTIYITLLAKRLVLIIGNDATLYTAYLKSACALRYYGAECGMACSCNGSESCNPLNGECAENEQCNENHIKNYCQQDVIHLKCPQDRGWWYWNNSCYYIEPAKLLTWEEAKKFCMAYHETKLLPNPSDEEKVWLITMLKNDTWIESKRRKMDMTNSKDSYKQVLSTCTRMKQKGTFETVTCSSLASWVCKRSVDANMFWEYSKKILLFPLSKRTYKNKEYAMSACLLEKECTGISYWKKRYRPVSGKELVSTKSKGDTAYIKTACSEGHYGDYCQKICPECPADRPCNRLTGECADELTCAEKKNMHLCKFKLKSKFCYHSWIYFNKHCYYIPKFGVISKDDAEYMCGQFKGAELISLATIQEKNWLAKIITEKIWLNSVGPAFFPKRMLSTMEKKITERVITDTEQLCLQMLPGEGHLVAVPCSYNASWICKTPLASTQVDAPEKWWMSLVTSTIATIIVLIVTVFVTFKYGV</sequence>
<keyword evidence="4" id="KW-0812">Transmembrane</keyword>
<dbReference type="Pfam" id="PF00059">
    <property type="entry name" value="Lectin_C"/>
    <property type="match status" value="7"/>
</dbReference>
<evidence type="ECO:0000259" key="6">
    <source>
        <dbReference type="PROSITE" id="PS50041"/>
    </source>
</evidence>
<evidence type="ECO:0000256" key="1">
    <source>
        <dbReference type="ARBA" id="ARBA00004401"/>
    </source>
</evidence>
<feature type="domain" description="C-type lectin" evidence="6">
    <location>
        <begin position="38"/>
        <end position="148"/>
    </location>
</feature>
<feature type="domain" description="C-type lectin" evidence="6">
    <location>
        <begin position="538"/>
        <end position="649"/>
    </location>
</feature>
<evidence type="ECO:0000256" key="5">
    <source>
        <dbReference type="SAM" id="SignalP"/>
    </source>
</evidence>
<proteinExistence type="predicted"/>
<dbReference type="PANTHER" id="PTHR45710:SF36">
    <property type="entry name" value="C-TYPE LECTIN DOMAIN-CONTAINING PROTEIN"/>
    <property type="match status" value="1"/>
</dbReference>
<protein>
    <submittedName>
        <fullName evidence="8">Uncharacterized protein LOC117657019 isoform X1</fullName>
    </submittedName>
</protein>
<feature type="domain" description="C-type lectin" evidence="6">
    <location>
        <begin position="1038"/>
        <end position="1150"/>
    </location>
</feature>
<evidence type="ECO:0000256" key="3">
    <source>
        <dbReference type="ARBA" id="ARBA00022525"/>
    </source>
</evidence>
<feature type="domain" description="C-type lectin" evidence="6">
    <location>
        <begin position="1292"/>
        <end position="1405"/>
    </location>
</feature>
<keyword evidence="3" id="KW-0964">Secreted</keyword>
<feature type="domain" description="C-type lectin" evidence="6">
    <location>
        <begin position="288"/>
        <end position="401"/>
    </location>
</feature>
<keyword evidence="5" id="KW-0732">Signal</keyword>
<evidence type="ECO:0000256" key="4">
    <source>
        <dbReference type="SAM" id="Phobius"/>
    </source>
</evidence>
<name>A0A6P9AXN8_PANGU</name>
<gene>
    <name evidence="8" type="primary">LOC117657019</name>
</gene>
<dbReference type="InterPro" id="IPR001304">
    <property type="entry name" value="C-type_lectin-like"/>
</dbReference>
<keyword evidence="4" id="KW-0472">Membrane</keyword>
<dbReference type="SMART" id="SM00034">
    <property type="entry name" value="CLECT"/>
    <property type="match status" value="9"/>
</dbReference>
<feature type="domain" description="C-type lectin" evidence="6">
    <location>
        <begin position="1802"/>
        <end position="1900"/>
    </location>
</feature>
<organism evidence="7 8">
    <name type="scientific">Pantherophis guttatus</name>
    <name type="common">Corn snake</name>
    <name type="synonym">Elaphe guttata</name>
    <dbReference type="NCBI Taxonomy" id="94885"/>
    <lineage>
        <taxon>Eukaryota</taxon>
        <taxon>Metazoa</taxon>
        <taxon>Chordata</taxon>
        <taxon>Craniata</taxon>
        <taxon>Vertebrata</taxon>
        <taxon>Euteleostomi</taxon>
        <taxon>Lepidosauria</taxon>
        <taxon>Squamata</taxon>
        <taxon>Bifurcata</taxon>
        <taxon>Unidentata</taxon>
        <taxon>Episquamata</taxon>
        <taxon>Toxicofera</taxon>
        <taxon>Serpentes</taxon>
        <taxon>Colubroidea</taxon>
        <taxon>Colubridae</taxon>
        <taxon>Colubrinae</taxon>
        <taxon>Pantherophis</taxon>
    </lineage>
</organism>
<comment type="subcellular location">
    <subcellularLocation>
        <location evidence="1">Cell membrane</location>
        <topology evidence="1">Single-pass type II membrane protein</topology>
    </subcellularLocation>
    <subcellularLocation>
        <location evidence="2">Secreted</location>
    </subcellularLocation>
</comment>
<dbReference type="InterPro" id="IPR050828">
    <property type="entry name" value="C-type_lectin/matrix_domain"/>
</dbReference>
<evidence type="ECO:0000256" key="2">
    <source>
        <dbReference type="ARBA" id="ARBA00004613"/>
    </source>
</evidence>
<reference evidence="8" key="1">
    <citation type="submission" date="2025-08" db="UniProtKB">
        <authorList>
            <consortium name="RefSeq"/>
        </authorList>
    </citation>
    <scope>IDENTIFICATION</scope>
    <source>
        <tissue evidence="8">Blood</tissue>
    </source>
</reference>
<dbReference type="SUPFAM" id="SSF56436">
    <property type="entry name" value="C-type lectin-like"/>
    <property type="match status" value="9"/>
</dbReference>
<dbReference type="PROSITE" id="PS50041">
    <property type="entry name" value="C_TYPE_LECTIN_2"/>
    <property type="match status" value="8"/>
</dbReference>
<dbReference type="CDD" id="cd00037">
    <property type="entry name" value="CLECT"/>
    <property type="match status" value="3"/>
</dbReference>
<dbReference type="OMA" id="YENTEER"/>
<dbReference type="InterPro" id="IPR016187">
    <property type="entry name" value="CTDL_fold"/>
</dbReference>
<dbReference type="InterPro" id="IPR016186">
    <property type="entry name" value="C-type_lectin-like/link_sf"/>
</dbReference>
<dbReference type="GO" id="GO:0005576">
    <property type="term" value="C:extracellular region"/>
    <property type="evidence" value="ECO:0007669"/>
    <property type="project" value="UniProtKB-SubCell"/>
</dbReference>
<feature type="domain" description="C-type lectin" evidence="6">
    <location>
        <begin position="1544"/>
        <end position="1659"/>
    </location>
</feature>
<dbReference type="RefSeq" id="XP_034261085.1">
    <property type="nucleotide sequence ID" value="XM_034405194.1"/>
</dbReference>